<keyword evidence="3" id="KW-1185">Reference proteome</keyword>
<feature type="compositionally biased region" description="Polar residues" evidence="1">
    <location>
        <begin position="843"/>
        <end position="853"/>
    </location>
</feature>
<feature type="region of interest" description="Disordered" evidence="1">
    <location>
        <begin position="14"/>
        <end position="38"/>
    </location>
</feature>
<feature type="compositionally biased region" description="Basic and acidic residues" evidence="1">
    <location>
        <begin position="378"/>
        <end position="388"/>
    </location>
</feature>
<feature type="compositionally biased region" description="Polar residues" evidence="1">
    <location>
        <begin position="956"/>
        <end position="967"/>
    </location>
</feature>
<gene>
    <name evidence="2" type="ORF">O3G_MSEX005750</name>
</gene>
<feature type="compositionally biased region" description="Low complexity" evidence="1">
    <location>
        <begin position="859"/>
        <end position="873"/>
    </location>
</feature>
<feature type="compositionally biased region" description="Polar residues" evidence="1">
    <location>
        <begin position="708"/>
        <end position="718"/>
    </location>
</feature>
<proteinExistence type="predicted"/>
<dbReference type="EMBL" id="JH668363">
    <property type="protein sequence ID" value="KAG6448887.1"/>
    <property type="molecule type" value="Genomic_DNA"/>
</dbReference>
<feature type="region of interest" description="Disordered" evidence="1">
    <location>
        <begin position="695"/>
        <end position="732"/>
    </location>
</feature>
<feature type="compositionally biased region" description="Low complexity" evidence="1">
    <location>
        <begin position="1032"/>
        <end position="1043"/>
    </location>
</feature>
<dbReference type="Proteomes" id="UP000791440">
    <property type="component" value="Unassembled WGS sequence"/>
</dbReference>
<feature type="region of interest" description="Disordered" evidence="1">
    <location>
        <begin position="838"/>
        <end position="873"/>
    </location>
</feature>
<comment type="caution">
    <text evidence="2">The sequence shown here is derived from an EMBL/GenBank/DDBJ whole genome shotgun (WGS) entry which is preliminary data.</text>
</comment>
<feature type="compositionally biased region" description="Low complexity" evidence="1">
    <location>
        <begin position="539"/>
        <end position="550"/>
    </location>
</feature>
<name>A0A921Z044_MANSE</name>
<feature type="compositionally biased region" description="Low complexity" evidence="1">
    <location>
        <begin position="1127"/>
        <end position="1145"/>
    </location>
</feature>
<evidence type="ECO:0000256" key="1">
    <source>
        <dbReference type="SAM" id="MobiDB-lite"/>
    </source>
</evidence>
<feature type="compositionally biased region" description="Basic and acidic residues" evidence="1">
    <location>
        <begin position="940"/>
        <end position="950"/>
    </location>
</feature>
<evidence type="ECO:0000313" key="2">
    <source>
        <dbReference type="EMBL" id="KAG6448887.1"/>
    </source>
</evidence>
<dbReference type="AlphaFoldDB" id="A0A921Z044"/>
<feature type="region of interest" description="Disordered" evidence="1">
    <location>
        <begin position="745"/>
        <end position="773"/>
    </location>
</feature>
<accession>A0A921Z044</accession>
<dbReference type="PANTHER" id="PTHR47644">
    <property type="entry name" value="AGAP008221-PA"/>
    <property type="match status" value="1"/>
</dbReference>
<feature type="compositionally biased region" description="Low complexity" evidence="1">
    <location>
        <begin position="990"/>
        <end position="1009"/>
    </location>
</feature>
<feature type="compositionally biased region" description="Polar residues" evidence="1">
    <location>
        <begin position="975"/>
        <end position="989"/>
    </location>
</feature>
<feature type="compositionally biased region" description="Polar residues" evidence="1">
    <location>
        <begin position="754"/>
        <end position="763"/>
    </location>
</feature>
<feature type="region of interest" description="Disordered" evidence="1">
    <location>
        <begin position="932"/>
        <end position="1043"/>
    </location>
</feature>
<protein>
    <submittedName>
        <fullName evidence="2">Uncharacterized protein</fullName>
    </submittedName>
</protein>
<organism evidence="2 3">
    <name type="scientific">Manduca sexta</name>
    <name type="common">Tobacco hawkmoth</name>
    <name type="synonym">Tobacco hornworm</name>
    <dbReference type="NCBI Taxonomy" id="7130"/>
    <lineage>
        <taxon>Eukaryota</taxon>
        <taxon>Metazoa</taxon>
        <taxon>Ecdysozoa</taxon>
        <taxon>Arthropoda</taxon>
        <taxon>Hexapoda</taxon>
        <taxon>Insecta</taxon>
        <taxon>Pterygota</taxon>
        <taxon>Neoptera</taxon>
        <taxon>Endopterygota</taxon>
        <taxon>Lepidoptera</taxon>
        <taxon>Glossata</taxon>
        <taxon>Ditrysia</taxon>
        <taxon>Bombycoidea</taxon>
        <taxon>Sphingidae</taxon>
        <taxon>Sphinginae</taxon>
        <taxon>Sphingini</taxon>
        <taxon>Manduca</taxon>
    </lineage>
</organism>
<feature type="region of interest" description="Disordered" evidence="1">
    <location>
        <begin position="1127"/>
        <end position="1161"/>
    </location>
</feature>
<feature type="compositionally biased region" description="Low complexity" evidence="1">
    <location>
        <begin position="428"/>
        <end position="439"/>
    </location>
</feature>
<reference evidence="2" key="2">
    <citation type="submission" date="2020-12" db="EMBL/GenBank/DDBJ databases">
        <authorList>
            <person name="Kanost M."/>
        </authorList>
    </citation>
    <scope>NUCLEOTIDE SEQUENCE</scope>
</reference>
<evidence type="ECO:0000313" key="3">
    <source>
        <dbReference type="Proteomes" id="UP000791440"/>
    </source>
</evidence>
<feature type="compositionally biased region" description="Polar residues" evidence="1">
    <location>
        <begin position="511"/>
        <end position="538"/>
    </location>
</feature>
<feature type="region of interest" description="Disordered" evidence="1">
    <location>
        <begin position="505"/>
        <end position="556"/>
    </location>
</feature>
<dbReference type="PANTHER" id="PTHR47644:SF1">
    <property type="entry name" value="PDZ DOMAIN-CONTAINING PROTEIN"/>
    <property type="match status" value="1"/>
</dbReference>
<reference evidence="2" key="1">
    <citation type="journal article" date="2016" name="Insect Biochem. Mol. Biol.">
        <title>Multifaceted biological insights from a draft genome sequence of the tobacco hornworm moth, Manduca sexta.</title>
        <authorList>
            <person name="Kanost M.R."/>
            <person name="Arrese E.L."/>
            <person name="Cao X."/>
            <person name="Chen Y.R."/>
            <person name="Chellapilla S."/>
            <person name="Goldsmith M.R."/>
            <person name="Grosse-Wilde E."/>
            <person name="Heckel D.G."/>
            <person name="Herndon N."/>
            <person name="Jiang H."/>
            <person name="Papanicolaou A."/>
            <person name="Qu J."/>
            <person name="Soulages J.L."/>
            <person name="Vogel H."/>
            <person name="Walters J."/>
            <person name="Waterhouse R.M."/>
            <person name="Ahn S.J."/>
            <person name="Almeida F.C."/>
            <person name="An C."/>
            <person name="Aqrawi P."/>
            <person name="Bretschneider A."/>
            <person name="Bryant W.B."/>
            <person name="Bucks S."/>
            <person name="Chao H."/>
            <person name="Chevignon G."/>
            <person name="Christen J.M."/>
            <person name="Clarke D.F."/>
            <person name="Dittmer N.T."/>
            <person name="Ferguson L.C.F."/>
            <person name="Garavelou S."/>
            <person name="Gordon K.H.J."/>
            <person name="Gunaratna R.T."/>
            <person name="Han Y."/>
            <person name="Hauser F."/>
            <person name="He Y."/>
            <person name="Heidel-Fischer H."/>
            <person name="Hirsh A."/>
            <person name="Hu Y."/>
            <person name="Jiang H."/>
            <person name="Kalra D."/>
            <person name="Klinner C."/>
            <person name="Konig C."/>
            <person name="Kovar C."/>
            <person name="Kroll A.R."/>
            <person name="Kuwar S.S."/>
            <person name="Lee S.L."/>
            <person name="Lehman R."/>
            <person name="Li K."/>
            <person name="Li Z."/>
            <person name="Liang H."/>
            <person name="Lovelace S."/>
            <person name="Lu Z."/>
            <person name="Mansfield J.H."/>
            <person name="McCulloch K.J."/>
            <person name="Mathew T."/>
            <person name="Morton B."/>
            <person name="Muzny D.M."/>
            <person name="Neunemann D."/>
            <person name="Ongeri F."/>
            <person name="Pauchet Y."/>
            <person name="Pu L.L."/>
            <person name="Pyrousis I."/>
            <person name="Rao X.J."/>
            <person name="Redding A."/>
            <person name="Roesel C."/>
            <person name="Sanchez-Gracia A."/>
            <person name="Schaack S."/>
            <person name="Shukla A."/>
            <person name="Tetreau G."/>
            <person name="Wang Y."/>
            <person name="Xiong G.H."/>
            <person name="Traut W."/>
            <person name="Walsh T.K."/>
            <person name="Worley K.C."/>
            <person name="Wu D."/>
            <person name="Wu W."/>
            <person name="Wu Y.Q."/>
            <person name="Zhang X."/>
            <person name="Zou Z."/>
            <person name="Zucker H."/>
            <person name="Briscoe A.D."/>
            <person name="Burmester T."/>
            <person name="Clem R.J."/>
            <person name="Feyereisen R."/>
            <person name="Grimmelikhuijzen C.J.P."/>
            <person name="Hamodrakas S.J."/>
            <person name="Hansson B.S."/>
            <person name="Huguet E."/>
            <person name="Jermiin L.S."/>
            <person name="Lan Q."/>
            <person name="Lehman H.K."/>
            <person name="Lorenzen M."/>
            <person name="Merzendorfer H."/>
            <person name="Michalopoulos I."/>
            <person name="Morton D.B."/>
            <person name="Muthukrishnan S."/>
            <person name="Oakeshott J.G."/>
            <person name="Palmer W."/>
            <person name="Park Y."/>
            <person name="Passarelli A.L."/>
            <person name="Rozas J."/>
            <person name="Schwartz L.M."/>
            <person name="Smith W."/>
            <person name="Southgate A."/>
            <person name="Vilcinskas A."/>
            <person name="Vogt R."/>
            <person name="Wang P."/>
            <person name="Werren J."/>
            <person name="Yu X.Q."/>
            <person name="Zhou J.J."/>
            <person name="Brown S.J."/>
            <person name="Scherer S.E."/>
            <person name="Richards S."/>
            <person name="Blissard G.W."/>
        </authorList>
    </citation>
    <scope>NUCLEOTIDE SEQUENCE</scope>
</reference>
<feature type="region of interest" description="Disordered" evidence="1">
    <location>
        <begin position="378"/>
        <end position="444"/>
    </location>
</feature>
<sequence>MTIVPFFTHSAKGYESEDENAGRKWQRASDERPASKTTMYSKQEFREQYCINNKQLDLLELEKSKKDKFLGCLSQYHIESPCSRANRASFLSVCVRRRVPSDENLNTDYAPIQRYPRFGQPTPAPPELCAYDADLECSYFRRRPRSVCSQPDPKRYTWMPEDEDFTRMEWPQSVIEDNAGWPQNYNVDQIASVSRGGSLPRPPSIIPTKHVSFARSHTLTTFDDSVMPAAVGGSRFRRDCERLIDGRVVKPEAKQYATLPVMFQPFSPYPQFIAAQAPAPIHYPPPIAPMPTLPATSVPRPTQTEQPKVVVLDSIKKGVMRTQATQTEVCLGRKPLPPNYLSLSPRTIKRVKMVAAGVQTNGYTVGVRRLTKSFSEVGGDRLAGRDNQSDIPTTVERTQSEEPPRSPRSPTAMMPSSPLMQRGDSDDVTSSSVKSVASSQIDKSSELSALQRQAQEYFQQNFQFIHESDRDDTIDDDIETIEKSMALNRRNLEYLQQEIAKQAKTDKSLRSILSKSTSDASQKTINSSHPFSKTSTFQSEPSTETSATTTDDSEKNEKEIIIDFEPRPDDEAIPFTTLRRKSRRMLQKTLSEGEILLDVRKTELQTNGEGVKDAPLVMSTSQENMTREDREREAMYRQYIAQNYNQTPIKDEGIFGFEPDGSFSSSDGNAPYEDFHEKYISYKHEPFRNRSVSFEEPTEIISKRDAITTKSTAKSSPGSPEPTQPETDVEHKTKRAVISNNVTTIPAPLEKSSPCASNESLTVDPTRDHSDGMWNESQTTVLQIDSGTENGTVISSSDLSSLAASPGALALLTPTSRRKQLLLLQHQQRSSLDTDALDEEFDASQSQSPTSPRNKLDTSSSSSAQARASLSPPAVVPSVTLPITKQPTISKAISPIAPPKVNHTPAIAITHPSLDLADVPFKRTPSFINKKRERALSPSRRRDLQRKAMQKEPNGTIPNQIKESPSEPSLAKAPSSETSLNRTDSGKINTTDVSESTTTTEDYVTANSDSSKKSNCKNQNQHHENNKAQEGSSFESASSLYSSTRTDNIPEEFVVPSFSPPLELNDDFMVPDLSSPPLPLPERISKSSVEKIEVKAEITPTIEHIKRDKTDIKVKEENIPRVSKSIRGTISGKSSSSGSYSIGGSNPNVTEDVEEKTPTEKIVEVPEKIETKTKEDKVTSPIREKEQLVPKMMVMG</sequence>